<keyword evidence="3" id="KW-1185">Reference proteome</keyword>
<organism evidence="2 3">
    <name type="scientific">Streptosporangium jomthongense</name>
    <dbReference type="NCBI Taxonomy" id="1193683"/>
    <lineage>
        <taxon>Bacteria</taxon>
        <taxon>Bacillati</taxon>
        <taxon>Actinomycetota</taxon>
        <taxon>Actinomycetes</taxon>
        <taxon>Streptosporangiales</taxon>
        <taxon>Streptosporangiaceae</taxon>
        <taxon>Streptosporangium</taxon>
    </lineage>
</organism>
<dbReference type="RefSeq" id="WP_352013697.1">
    <property type="nucleotide sequence ID" value="NZ_JBHSBC010000020.1"/>
</dbReference>
<evidence type="ECO:0000313" key="3">
    <source>
        <dbReference type="Proteomes" id="UP001595698"/>
    </source>
</evidence>
<evidence type="ECO:0000256" key="1">
    <source>
        <dbReference type="SAM" id="MobiDB-lite"/>
    </source>
</evidence>
<feature type="region of interest" description="Disordered" evidence="1">
    <location>
        <begin position="56"/>
        <end position="79"/>
    </location>
</feature>
<protein>
    <recommendedName>
        <fullName evidence="4">Peptidase M15A C-terminal domain-containing protein</fullName>
    </recommendedName>
</protein>
<gene>
    <name evidence="2" type="ORF">ACFOYY_20095</name>
</gene>
<comment type="caution">
    <text evidence="2">The sequence shown here is derived from an EMBL/GenBank/DDBJ whole genome shotgun (WGS) entry which is preliminary data.</text>
</comment>
<dbReference type="EMBL" id="JBHSBC010000020">
    <property type="protein sequence ID" value="MFC3982458.1"/>
    <property type="molecule type" value="Genomic_DNA"/>
</dbReference>
<evidence type="ECO:0000313" key="2">
    <source>
        <dbReference type="EMBL" id="MFC3982458.1"/>
    </source>
</evidence>
<sequence length="214" mass="23676">MIADSSDASARVPSTGRYDINALEAARRYTRDLYLKAVALREPADLGTGLWEREGLSEARQPEAKAPVRKSQARTSAQTAHRLPSVRLAHTQAAQLLKRAGLGRKSSGRCASRDNGRCTSLEAVRTDTVNRVIGLKRESGCPIVITGGTEVGHAPGLYSHYEGYKLDIKPNRCVSRYIKSKYPYQRVRGDGAPLYGDSQTVYARESDHWDILFR</sequence>
<accession>A0ABV8F4Q5</accession>
<dbReference type="Proteomes" id="UP001595698">
    <property type="component" value="Unassembled WGS sequence"/>
</dbReference>
<evidence type="ECO:0008006" key="4">
    <source>
        <dbReference type="Google" id="ProtNLM"/>
    </source>
</evidence>
<name>A0ABV8F4Q5_9ACTN</name>
<proteinExistence type="predicted"/>
<reference evidence="3" key="1">
    <citation type="journal article" date="2019" name="Int. J. Syst. Evol. Microbiol.">
        <title>The Global Catalogue of Microorganisms (GCM) 10K type strain sequencing project: providing services to taxonomists for standard genome sequencing and annotation.</title>
        <authorList>
            <consortium name="The Broad Institute Genomics Platform"/>
            <consortium name="The Broad Institute Genome Sequencing Center for Infectious Disease"/>
            <person name="Wu L."/>
            <person name="Ma J."/>
        </authorList>
    </citation>
    <scope>NUCLEOTIDE SEQUENCE [LARGE SCALE GENOMIC DNA]</scope>
    <source>
        <strain evidence="3">TBRC 7912</strain>
    </source>
</reference>